<evidence type="ECO:0000256" key="3">
    <source>
        <dbReference type="HAMAP-Rule" id="MF_00385"/>
    </source>
</evidence>
<dbReference type="PROSITE" id="PS00732">
    <property type="entry name" value="RIBOSOMAL_S16"/>
    <property type="match status" value="1"/>
</dbReference>
<comment type="caution">
    <text evidence="4">The sequence shown here is derived from an EMBL/GenBank/DDBJ whole genome shotgun (WGS) entry which is preliminary data.</text>
</comment>
<name>A0A7U7J4F6_9GAMM</name>
<dbReference type="GO" id="GO:0015935">
    <property type="term" value="C:small ribosomal subunit"/>
    <property type="evidence" value="ECO:0007669"/>
    <property type="project" value="TreeGrafter"/>
</dbReference>
<dbReference type="InterPro" id="IPR020592">
    <property type="entry name" value="Ribosomal_bS16_CS"/>
</dbReference>
<gene>
    <name evidence="3 4" type="primary">rpsP</name>
    <name evidence="4" type="ORF">BN874_400010</name>
</gene>
<dbReference type="Pfam" id="PF00886">
    <property type="entry name" value="Ribosomal_S16"/>
    <property type="match status" value="1"/>
</dbReference>
<dbReference type="SUPFAM" id="SSF54565">
    <property type="entry name" value="Ribosomal protein S16"/>
    <property type="match status" value="1"/>
</dbReference>
<evidence type="ECO:0000313" key="4">
    <source>
        <dbReference type="EMBL" id="CDH46218.1"/>
    </source>
</evidence>
<dbReference type="GO" id="GO:0005737">
    <property type="term" value="C:cytoplasm"/>
    <property type="evidence" value="ECO:0007669"/>
    <property type="project" value="UniProtKB-ARBA"/>
</dbReference>
<dbReference type="NCBIfam" id="TIGR00002">
    <property type="entry name" value="S16"/>
    <property type="match status" value="1"/>
</dbReference>
<comment type="similarity">
    <text evidence="3">Belongs to the bacterial ribosomal protein bS16 family.</text>
</comment>
<dbReference type="HAMAP" id="MF_00385">
    <property type="entry name" value="Ribosomal_bS16"/>
    <property type="match status" value="1"/>
</dbReference>
<dbReference type="PANTHER" id="PTHR12919:SF20">
    <property type="entry name" value="SMALL RIBOSOMAL SUBUNIT PROTEIN BS16M"/>
    <property type="match status" value="1"/>
</dbReference>
<protein>
    <recommendedName>
        <fullName evidence="3">Small ribosomal subunit protein bS16</fullName>
    </recommendedName>
</protein>
<organism evidence="4 5">
    <name type="scientific">Candidatus Contendobacter odensis Run_B_J11</name>
    <dbReference type="NCBI Taxonomy" id="1400861"/>
    <lineage>
        <taxon>Bacteria</taxon>
        <taxon>Pseudomonadati</taxon>
        <taxon>Pseudomonadota</taxon>
        <taxon>Gammaproteobacteria</taxon>
        <taxon>Candidatus Competibacteraceae</taxon>
        <taxon>Candidatus Contendibacter</taxon>
    </lineage>
</organism>
<reference evidence="4 5" key="1">
    <citation type="journal article" date="2014" name="ISME J.">
        <title>Candidatus Competibacter-lineage genomes retrieved from metagenomes reveal functional metabolic diversity.</title>
        <authorList>
            <person name="McIlroy S.J."/>
            <person name="Albertsen M."/>
            <person name="Andresen E.K."/>
            <person name="Saunders A.M."/>
            <person name="Kristiansen R."/>
            <person name="Stokholm-Bjerregaard M."/>
            <person name="Nielsen K.L."/>
            <person name="Nielsen P.H."/>
        </authorList>
    </citation>
    <scope>NUCLEOTIDE SEQUENCE [LARGE SCALE GENOMIC DNA]</scope>
    <source>
        <strain evidence="4 5">Run_B_J11</strain>
    </source>
</reference>
<keyword evidence="2 3" id="KW-0687">Ribonucleoprotein</keyword>
<proteinExistence type="inferred from homology"/>
<dbReference type="InterPro" id="IPR000307">
    <property type="entry name" value="Ribosomal_bS16"/>
</dbReference>
<dbReference type="GO" id="GO:0006412">
    <property type="term" value="P:translation"/>
    <property type="evidence" value="ECO:0007669"/>
    <property type="project" value="UniProtKB-UniRule"/>
</dbReference>
<dbReference type="Proteomes" id="UP000019184">
    <property type="component" value="Unassembled WGS sequence"/>
</dbReference>
<dbReference type="InterPro" id="IPR023803">
    <property type="entry name" value="Ribosomal_bS16_dom_sf"/>
</dbReference>
<dbReference type="Gene3D" id="3.30.1320.10">
    <property type="match status" value="1"/>
</dbReference>
<dbReference type="PANTHER" id="PTHR12919">
    <property type="entry name" value="30S RIBOSOMAL PROTEIN S16"/>
    <property type="match status" value="1"/>
</dbReference>
<dbReference type="OrthoDB" id="9807878at2"/>
<accession>A0A7U7J4F6</accession>
<sequence>MVTIRLSRGGAKKRPFYTVVVTDSRNRRDGRCIERVGFFNPIASGKDVRLSLDQERLQYWIGHGAQTSERVASLMKEHSRQQPVQVQ</sequence>
<evidence type="ECO:0000313" key="5">
    <source>
        <dbReference type="Proteomes" id="UP000019184"/>
    </source>
</evidence>
<dbReference type="AlphaFoldDB" id="A0A7U7J4F6"/>
<dbReference type="GO" id="GO:0003735">
    <property type="term" value="F:structural constituent of ribosome"/>
    <property type="evidence" value="ECO:0007669"/>
    <property type="project" value="InterPro"/>
</dbReference>
<keyword evidence="5" id="KW-1185">Reference proteome</keyword>
<dbReference type="RefSeq" id="WP_034434776.1">
    <property type="nucleotide sequence ID" value="NZ_CBTK010000255.1"/>
</dbReference>
<dbReference type="EMBL" id="CBTK010000255">
    <property type="protein sequence ID" value="CDH46218.1"/>
    <property type="molecule type" value="Genomic_DNA"/>
</dbReference>
<keyword evidence="1 3" id="KW-0689">Ribosomal protein</keyword>
<evidence type="ECO:0000256" key="2">
    <source>
        <dbReference type="ARBA" id="ARBA00023274"/>
    </source>
</evidence>
<evidence type="ECO:0000256" key="1">
    <source>
        <dbReference type="ARBA" id="ARBA00022980"/>
    </source>
</evidence>